<reference evidence="6 7" key="1">
    <citation type="submission" date="2015-08" db="EMBL/GenBank/DDBJ databases">
        <title>Ancestral chromatin configuration constrains chromatin evolution on differentiating sex chromosomes in Drosophila.</title>
        <authorList>
            <person name="Zhou Q."/>
            <person name="Bachtrog D."/>
        </authorList>
    </citation>
    <scope>NUCLEOTIDE SEQUENCE [LARGE SCALE GENOMIC DNA]</scope>
    <source>
        <tissue evidence="6">Whole larvae</tissue>
    </source>
</reference>
<evidence type="ECO:0000256" key="3">
    <source>
        <dbReference type="ARBA" id="ARBA00022833"/>
    </source>
</evidence>
<protein>
    <submittedName>
        <fullName evidence="6">Ripalpha</fullName>
    </submittedName>
</protein>
<dbReference type="Proteomes" id="UP000494163">
    <property type="component" value="Chromosome 2L"/>
</dbReference>
<dbReference type="GO" id="GO:0006606">
    <property type="term" value="P:protein import into nucleus"/>
    <property type="evidence" value="ECO:0007669"/>
    <property type="project" value="TreeGrafter"/>
</dbReference>
<name>A0A0M4ER47_DROBS</name>
<evidence type="ECO:0000256" key="1">
    <source>
        <dbReference type="ARBA" id="ARBA00022723"/>
    </source>
</evidence>
<feature type="region of interest" description="Disordered" evidence="4">
    <location>
        <begin position="1"/>
        <end position="24"/>
    </location>
</feature>
<evidence type="ECO:0000259" key="5">
    <source>
        <dbReference type="Pfam" id="PF14768"/>
    </source>
</evidence>
<keyword evidence="1" id="KW-0479">Metal-binding</keyword>
<evidence type="ECO:0000313" key="6">
    <source>
        <dbReference type="EMBL" id="ALC39587.1"/>
    </source>
</evidence>
<accession>A0A0M4ER47</accession>
<evidence type="ECO:0000256" key="2">
    <source>
        <dbReference type="ARBA" id="ARBA00022771"/>
    </source>
</evidence>
<sequence>MQCPESPVYNTSVEQKRHAQSVARQQRLGTPKLRDLLREKCRIRIINARKHSADGNRQVQLSELNEILRHELKDMDKDLELEAHIFEELLADINEWYALQEQHVETLYTESCEAEPLLCPVCLIQPLQRLKAKALYTCACGIQFDLAAEQEQLKQLLQLRVNEHELKCTQALGFFIETLPASKRLFAICGCCDYLCSV</sequence>
<dbReference type="PANTHER" id="PTHR31742:SF1">
    <property type="entry name" value="RPA-INTERACTING PROTEIN"/>
    <property type="match status" value="1"/>
</dbReference>
<dbReference type="OMA" id="GSCDYFS"/>
<dbReference type="OrthoDB" id="435311at2759"/>
<dbReference type="Pfam" id="PF14768">
    <property type="entry name" value="RPA_interact_C"/>
    <property type="match status" value="1"/>
</dbReference>
<dbReference type="InterPro" id="IPR028159">
    <property type="entry name" value="RPA_interact_C_dom"/>
</dbReference>
<organism evidence="6 7">
    <name type="scientific">Drosophila busckii</name>
    <name type="common">Fruit fly</name>
    <dbReference type="NCBI Taxonomy" id="30019"/>
    <lineage>
        <taxon>Eukaryota</taxon>
        <taxon>Metazoa</taxon>
        <taxon>Ecdysozoa</taxon>
        <taxon>Arthropoda</taxon>
        <taxon>Hexapoda</taxon>
        <taxon>Insecta</taxon>
        <taxon>Pterygota</taxon>
        <taxon>Neoptera</taxon>
        <taxon>Endopterygota</taxon>
        <taxon>Diptera</taxon>
        <taxon>Brachycera</taxon>
        <taxon>Muscomorpha</taxon>
        <taxon>Ephydroidea</taxon>
        <taxon>Drosophilidae</taxon>
        <taxon>Drosophila</taxon>
    </lineage>
</organism>
<dbReference type="InterPro" id="IPR028156">
    <property type="entry name" value="RIP"/>
</dbReference>
<dbReference type="EMBL" id="CP012523">
    <property type="protein sequence ID" value="ALC39587.1"/>
    <property type="molecule type" value="Genomic_DNA"/>
</dbReference>
<gene>
    <name evidence="6" type="ORF">Dbus_chr2Lg1672</name>
</gene>
<feature type="domain" description="RPA-interacting protein C-terminal" evidence="5">
    <location>
        <begin position="118"/>
        <end position="195"/>
    </location>
</feature>
<dbReference type="AlphaFoldDB" id="A0A0M4ER47"/>
<keyword evidence="2" id="KW-0863">Zinc-finger</keyword>
<dbReference type="PANTHER" id="PTHR31742">
    <property type="entry name" value="RPA-INTERACTING PROTEIN RPAIN"/>
    <property type="match status" value="1"/>
</dbReference>
<evidence type="ECO:0000313" key="7">
    <source>
        <dbReference type="Proteomes" id="UP000494163"/>
    </source>
</evidence>
<evidence type="ECO:0000256" key="4">
    <source>
        <dbReference type="SAM" id="MobiDB-lite"/>
    </source>
</evidence>
<dbReference type="GO" id="GO:0005634">
    <property type="term" value="C:nucleus"/>
    <property type="evidence" value="ECO:0007669"/>
    <property type="project" value="TreeGrafter"/>
</dbReference>
<keyword evidence="7" id="KW-1185">Reference proteome</keyword>
<dbReference type="GO" id="GO:0008270">
    <property type="term" value="F:zinc ion binding"/>
    <property type="evidence" value="ECO:0007669"/>
    <property type="project" value="UniProtKB-KW"/>
</dbReference>
<keyword evidence="3" id="KW-0862">Zinc</keyword>
<proteinExistence type="predicted"/>
<dbReference type="STRING" id="30019.A0A0M4ER47"/>